<keyword evidence="2" id="KW-1185">Reference proteome</keyword>
<reference evidence="1 2" key="1">
    <citation type="submission" date="2019-03" db="EMBL/GenBank/DDBJ databases">
        <title>First draft genome of Liparis tanakae, snailfish: a comprehensive survey of snailfish specific genes.</title>
        <authorList>
            <person name="Kim W."/>
            <person name="Song I."/>
            <person name="Jeong J.-H."/>
            <person name="Kim D."/>
            <person name="Kim S."/>
            <person name="Ryu S."/>
            <person name="Song J.Y."/>
            <person name="Lee S.K."/>
        </authorList>
    </citation>
    <scope>NUCLEOTIDE SEQUENCE [LARGE SCALE GENOMIC DNA]</scope>
    <source>
        <tissue evidence="1">Muscle</tissue>
    </source>
</reference>
<accession>A0A4Z2IZ57</accession>
<evidence type="ECO:0000313" key="2">
    <source>
        <dbReference type="Proteomes" id="UP000314294"/>
    </source>
</evidence>
<gene>
    <name evidence="1" type="ORF">EYF80_006791</name>
</gene>
<proteinExistence type="predicted"/>
<dbReference type="Proteomes" id="UP000314294">
    <property type="component" value="Unassembled WGS sequence"/>
</dbReference>
<organism evidence="1 2">
    <name type="scientific">Liparis tanakae</name>
    <name type="common">Tanaka's snailfish</name>
    <dbReference type="NCBI Taxonomy" id="230148"/>
    <lineage>
        <taxon>Eukaryota</taxon>
        <taxon>Metazoa</taxon>
        <taxon>Chordata</taxon>
        <taxon>Craniata</taxon>
        <taxon>Vertebrata</taxon>
        <taxon>Euteleostomi</taxon>
        <taxon>Actinopterygii</taxon>
        <taxon>Neopterygii</taxon>
        <taxon>Teleostei</taxon>
        <taxon>Neoteleostei</taxon>
        <taxon>Acanthomorphata</taxon>
        <taxon>Eupercaria</taxon>
        <taxon>Perciformes</taxon>
        <taxon>Cottioidei</taxon>
        <taxon>Cottales</taxon>
        <taxon>Liparidae</taxon>
        <taxon>Liparis</taxon>
    </lineage>
</organism>
<dbReference type="EMBL" id="SRLO01000036">
    <property type="protein sequence ID" value="TNN82834.1"/>
    <property type="molecule type" value="Genomic_DNA"/>
</dbReference>
<name>A0A4Z2IZ57_9TELE</name>
<comment type="caution">
    <text evidence="1">The sequence shown here is derived from an EMBL/GenBank/DDBJ whole genome shotgun (WGS) entry which is preliminary data.</text>
</comment>
<sequence>MLQTTFSHSPKLERVLDLSIMAFLFSSERLASDRSAVTREVFGFKVNSGALDWTLFIEGSTLSLALGFTPRRLLVLLQGQVGIRGSTSVGIG</sequence>
<dbReference type="AlphaFoldDB" id="A0A4Z2IZ57"/>
<protein>
    <submittedName>
        <fullName evidence="1">Uncharacterized protein</fullName>
    </submittedName>
</protein>
<evidence type="ECO:0000313" key="1">
    <source>
        <dbReference type="EMBL" id="TNN82834.1"/>
    </source>
</evidence>